<feature type="region of interest" description="Disordered" evidence="1">
    <location>
        <begin position="240"/>
        <end position="262"/>
    </location>
</feature>
<gene>
    <name evidence="3" type="ORF">QBC36DRAFT_308468</name>
</gene>
<feature type="compositionally biased region" description="Low complexity" evidence="1">
    <location>
        <begin position="244"/>
        <end position="257"/>
    </location>
</feature>
<evidence type="ECO:0000313" key="4">
    <source>
        <dbReference type="Proteomes" id="UP001302321"/>
    </source>
</evidence>
<organism evidence="3 4">
    <name type="scientific">Triangularia setosa</name>
    <dbReference type="NCBI Taxonomy" id="2587417"/>
    <lineage>
        <taxon>Eukaryota</taxon>
        <taxon>Fungi</taxon>
        <taxon>Dikarya</taxon>
        <taxon>Ascomycota</taxon>
        <taxon>Pezizomycotina</taxon>
        <taxon>Sordariomycetes</taxon>
        <taxon>Sordariomycetidae</taxon>
        <taxon>Sordariales</taxon>
        <taxon>Podosporaceae</taxon>
        <taxon>Triangularia</taxon>
    </lineage>
</organism>
<keyword evidence="2" id="KW-1133">Transmembrane helix</keyword>
<sequence>MAPTAPYRPCNLHLGFLLSLVLVTTVSLGLIEYSLHKLPSISDLSNAIVVDSDYNPISATTSMFLSVTRKTAVTRTTIHYINTIVRITDAKATGGMTQGEDNCTPHIATEIHGTIQPSQVLLHVLTTRHPDIETKTTLEFQTIFYTESYSKTKLALNSDIFFNTVKDLSPDIELSTTERIFTKAMLSIQTVPNPEIATTQTTDSSTSFHPTTEVELYSTKGMSTEVLFSIGMVPNPEVAPTQMTGSSTTSHNTKTKNAYGDKPLGSWPPVQLHYSTSLERWPPSGTPWVSAKQEIISTNVLHNLTPKNTLLLASTSSLLVPTPRGTSEVNTVDPSSFTDTQLPTSTSSSTISGEVEHSTSTNSLLIVTGTSTVPPDEKNSTYENGSYIVVMNIRIPQRFLRKPNISDWAALDFTRSRVSGRIADLLSCEIVPGVDGTVTGNNLNSCDRKRLP</sequence>
<evidence type="ECO:0000256" key="1">
    <source>
        <dbReference type="SAM" id="MobiDB-lite"/>
    </source>
</evidence>
<reference evidence="3" key="1">
    <citation type="journal article" date="2023" name="Mol. Phylogenet. Evol.">
        <title>Genome-scale phylogeny and comparative genomics of the fungal order Sordariales.</title>
        <authorList>
            <person name="Hensen N."/>
            <person name="Bonometti L."/>
            <person name="Westerberg I."/>
            <person name="Brannstrom I.O."/>
            <person name="Guillou S."/>
            <person name="Cros-Aarteil S."/>
            <person name="Calhoun S."/>
            <person name="Haridas S."/>
            <person name="Kuo A."/>
            <person name="Mondo S."/>
            <person name="Pangilinan J."/>
            <person name="Riley R."/>
            <person name="LaButti K."/>
            <person name="Andreopoulos B."/>
            <person name="Lipzen A."/>
            <person name="Chen C."/>
            <person name="Yan M."/>
            <person name="Daum C."/>
            <person name="Ng V."/>
            <person name="Clum A."/>
            <person name="Steindorff A."/>
            <person name="Ohm R.A."/>
            <person name="Martin F."/>
            <person name="Silar P."/>
            <person name="Natvig D.O."/>
            <person name="Lalanne C."/>
            <person name="Gautier V."/>
            <person name="Ament-Velasquez S.L."/>
            <person name="Kruys A."/>
            <person name="Hutchinson M.I."/>
            <person name="Powell A.J."/>
            <person name="Barry K."/>
            <person name="Miller A.N."/>
            <person name="Grigoriev I.V."/>
            <person name="Debuchy R."/>
            <person name="Gladieux P."/>
            <person name="Hiltunen Thoren M."/>
            <person name="Johannesson H."/>
        </authorList>
    </citation>
    <scope>NUCLEOTIDE SEQUENCE</scope>
    <source>
        <strain evidence="3">CBS 892.96</strain>
    </source>
</reference>
<keyword evidence="2" id="KW-0812">Transmembrane</keyword>
<name>A0AAN6WCT8_9PEZI</name>
<keyword evidence="2" id="KW-0472">Membrane</keyword>
<feature type="compositionally biased region" description="Polar residues" evidence="1">
    <location>
        <begin position="324"/>
        <end position="355"/>
    </location>
</feature>
<dbReference type="EMBL" id="MU866122">
    <property type="protein sequence ID" value="KAK4179165.1"/>
    <property type="molecule type" value="Genomic_DNA"/>
</dbReference>
<feature type="region of interest" description="Disordered" evidence="1">
    <location>
        <begin position="322"/>
        <end position="355"/>
    </location>
</feature>
<dbReference type="Proteomes" id="UP001302321">
    <property type="component" value="Unassembled WGS sequence"/>
</dbReference>
<evidence type="ECO:0000313" key="3">
    <source>
        <dbReference type="EMBL" id="KAK4179165.1"/>
    </source>
</evidence>
<evidence type="ECO:0000256" key="2">
    <source>
        <dbReference type="SAM" id="Phobius"/>
    </source>
</evidence>
<keyword evidence="4" id="KW-1185">Reference proteome</keyword>
<feature type="transmembrane region" description="Helical" evidence="2">
    <location>
        <begin position="12"/>
        <end position="31"/>
    </location>
</feature>
<reference evidence="3" key="2">
    <citation type="submission" date="2023-05" db="EMBL/GenBank/DDBJ databases">
        <authorList>
            <consortium name="Lawrence Berkeley National Laboratory"/>
            <person name="Steindorff A."/>
            <person name="Hensen N."/>
            <person name="Bonometti L."/>
            <person name="Westerberg I."/>
            <person name="Brannstrom I.O."/>
            <person name="Guillou S."/>
            <person name="Cros-Aarteil S."/>
            <person name="Calhoun S."/>
            <person name="Haridas S."/>
            <person name="Kuo A."/>
            <person name="Mondo S."/>
            <person name="Pangilinan J."/>
            <person name="Riley R."/>
            <person name="Labutti K."/>
            <person name="Andreopoulos B."/>
            <person name="Lipzen A."/>
            <person name="Chen C."/>
            <person name="Yanf M."/>
            <person name="Daum C."/>
            <person name="Ng V."/>
            <person name="Clum A."/>
            <person name="Ohm R."/>
            <person name="Martin F."/>
            <person name="Silar P."/>
            <person name="Natvig D."/>
            <person name="Lalanne C."/>
            <person name="Gautier V."/>
            <person name="Ament-Velasquez S.L."/>
            <person name="Kruys A."/>
            <person name="Hutchinson M.I."/>
            <person name="Powell A.J."/>
            <person name="Barry K."/>
            <person name="Miller A.N."/>
            <person name="Grigoriev I.V."/>
            <person name="Debuchy R."/>
            <person name="Gladieux P."/>
            <person name="Thoren M.H."/>
            <person name="Johannesson H."/>
        </authorList>
    </citation>
    <scope>NUCLEOTIDE SEQUENCE</scope>
    <source>
        <strain evidence="3">CBS 892.96</strain>
    </source>
</reference>
<dbReference type="AlphaFoldDB" id="A0AAN6WCT8"/>
<accession>A0AAN6WCT8</accession>
<protein>
    <submittedName>
        <fullName evidence="3">Uncharacterized protein</fullName>
    </submittedName>
</protein>
<comment type="caution">
    <text evidence="3">The sequence shown here is derived from an EMBL/GenBank/DDBJ whole genome shotgun (WGS) entry which is preliminary data.</text>
</comment>
<proteinExistence type="predicted"/>